<dbReference type="EMBL" id="HF545616">
    <property type="protein sequence ID" value="CCO05254.1"/>
    <property type="molecule type" value="Genomic_DNA"/>
</dbReference>
<accession>A0ABM9QH43</accession>
<gene>
    <name evidence="1" type="ORF">RBI_I01552</name>
</gene>
<keyword evidence="2" id="KW-1185">Reference proteome</keyword>
<name>A0ABM9QH43_9FIRM</name>
<reference evidence="1 2" key="1">
    <citation type="journal article" date="2014" name="Int. J. Syst. Evol. Microbiol.">
        <title>Complete genome of a new Firmicutes species belonging to the dominant human colonic microbiota ('Ruminococcus bicirculans') reveals two chromosomes and a selective capacity to utilize plant glucans.</title>
        <authorList>
            <consortium name="NISC Comparative Sequencing Program"/>
            <person name="Wegmann U."/>
            <person name="Louis P."/>
            <person name="Goesmann A."/>
            <person name="Henrissat B."/>
            <person name="Duncan S.H."/>
            <person name="Flint H.J."/>
        </authorList>
    </citation>
    <scope>NUCLEOTIDE SEQUENCE [LARGE SCALE GENOMIC DNA]</scope>
    <source>
        <strain evidence="1 2">80/3</strain>
    </source>
</reference>
<evidence type="ECO:0000313" key="2">
    <source>
        <dbReference type="Proteomes" id="UP000027600"/>
    </source>
</evidence>
<dbReference type="Proteomes" id="UP000027600">
    <property type="component" value="Chromosome I"/>
</dbReference>
<proteinExistence type="predicted"/>
<sequence length="81" mass="9225">MEYNNDITRIEGVIADVKRGKRAKYAEVTGYDNKTYTIDENIFSQTINAENIISKGNHISFVIKSQGPKRTYIKDIMLIAP</sequence>
<organism evidence="1 2">
    <name type="scientific">Ruminococcus bicirculans</name>
    <name type="common">ex Wegman et al. 2014</name>
    <dbReference type="NCBI Taxonomy" id="1160721"/>
    <lineage>
        <taxon>Bacteria</taxon>
        <taxon>Bacillati</taxon>
        <taxon>Bacillota</taxon>
        <taxon>Clostridia</taxon>
        <taxon>Eubacteriales</taxon>
        <taxon>Oscillospiraceae</taxon>
        <taxon>Ruminococcus</taxon>
    </lineage>
</organism>
<dbReference type="RefSeq" id="WP_038672166.1">
    <property type="nucleotide sequence ID" value="NZ_HF545616.1"/>
</dbReference>
<evidence type="ECO:0000313" key="1">
    <source>
        <dbReference type="EMBL" id="CCO05254.1"/>
    </source>
</evidence>
<protein>
    <submittedName>
        <fullName evidence="1">Uncharacterized protein</fullName>
    </submittedName>
</protein>